<evidence type="ECO:0000313" key="14">
    <source>
        <dbReference type="EMBL" id="CAB4675161.1"/>
    </source>
</evidence>
<dbReference type="GO" id="GO:0006103">
    <property type="term" value="P:2-oxoglutarate metabolic process"/>
    <property type="evidence" value="ECO:0007669"/>
    <property type="project" value="TreeGrafter"/>
</dbReference>
<dbReference type="PRINTS" id="PR00368">
    <property type="entry name" value="FADPNR"/>
</dbReference>
<evidence type="ECO:0000313" key="13">
    <source>
        <dbReference type="EMBL" id="CAB4663171.1"/>
    </source>
</evidence>
<gene>
    <name evidence="13" type="ORF">UFOPK2214_01378</name>
    <name evidence="14" type="ORF">UFOPK2295_01050</name>
</gene>
<dbReference type="EMBL" id="CAEZWV010000021">
    <property type="protein sequence ID" value="CAB4675161.1"/>
    <property type="molecule type" value="Genomic_DNA"/>
</dbReference>
<dbReference type="Gene3D" id="3.50.50.60">
    <property type="entry name" value="FAD/NAD(P)-binding domain"/>
    <property type="match status" value="2"/>
</dbReference>
<dbReference type="PRINTS" id="PR00411">
    <property type="entry name" value="PNDRDTASEI"/>
</dbReference>
<dbReference type="InterPro" id="IPR036188">
    <property type="entry name" value="FAD/NAD-bd_sf"/>
</dbReference>
<evidence type="ECO:0000256" key="8">
    <source>
        <dbReference type="ARBA" id="ARBA00023027"/>
    </source>
</evidence>
<dbReference type="NCBIfam" id="TIGR01350">
    <property type="entry name" value="lipoamide_DH"/>
    <property type="match status" value="1"/>
</dbReference>
<dbReference type="InterPro" id="IPR004099">
    <property type="entry name" value="Pyr_nucl-diS_OxRdtase_dimer"/>
</dbReference>
<evidence type="ECO:0000256" key="4">
    <source>
        <dbReference type="ARBA" id="ARBA00022490"/>
    </source>
</evidence>
<evidence type="ECO:0000256" key="10">
    <source>
        <dbReference type="ARBA" id="ARBA00023284"/>
    </source>
</evidence>
<protein>
    <submittedName>
        <fullName evidence="13">Unannotated protein</fullName>
    </submittedName>
</protein>
<comment type="similarity">
    <text evidence="3">Belongs to the class-I pyridine nucleotide-disulfide oxidoreductase family.</text>
</comment>
<dbReference type="InterPro" id="IPR006258">
    <property type="entry name" value="Lipoamide_DH"/>
</dbReference>
<comment type="subcellular location">
    <subcellularLocation>
        <location evidence="2">Cytoplasm</location>
    </subcellularLocation>
</comment>
<accession>A0A6J6LN08</accession>
<dbReference type="Pfam" id="PF02852">
    <property type="entry name" value="Pyr_redox_dim"/>
    <property type="match status" value="1"/>
</dbReference>
<evidence type="ECO:0000256" key="6">
    <source>
        <dbReference type="ARBA" id="ARBA00022827"/>
    </source>
</evidence>
<keyword evidence="9" id="KW-1015">Disulfide bond</keyword>
<dbReference type="SUPFAM" id="SSF51905">
    <property type="entry name" value="FAD/NAD(P)-binding domain"/>
    <property type="match status" value="1"/>
</dbReference>
<keyword evidence="10" id="KW-0676">Redox-active center</keyword>
<evidence type="ECO:0000256" key="9">
    <source>
        <dbReference type="ARBA" id="ARBA00023157"/>
    </source>
</evidence>
<name>A0A6J6LN08_9ZZZZ</name>
<dbReference type="InterPro" id="IPR050151">
    <property type="entry name" value="Class-I_Pyr_Nuc-Dis_Oxidored"/>
</dbReference>
<reference evidence="13" key="1">
    <citation type="submission" date="2020-05" db="EMBL/GenBank/DDBJ databases">
        <authorList>
            <person name="Chiriac C."/>
            <person name="Salcher M."/>
            <person name="Ghai R."/>
            <person name="Kavagutti S V."/>
        </authorList>
    </citation>
    <scope>NUCLEOTIDE SEQUENCE</scope>
</reference>
<evidence type="ECO:0000256" key="7">
    <source>
        <dbReference type="ARBA" id="ARBA00023002"/>
    </source>
</evidence>
<feature type="domain" description="FAD/NAD(P)-binding" evidence="12">
    <location>
        <begin position="5"/>
        <end position="323"/>
    </location>
</feature>
<dbReference type="InterPro" id="IPR001100">
    <property type="entry name" value="Pyr_nuc-diS_OxRdtase"/>
</dbReference>
<dbReference type="GO" id="GO:0050660">
    <property type="term" value="F:flavin adenine dinucleotide binding"/>
    <property type="evidence" value="ECO:0007669"/>
    <property type="project" value="InterPro"/>
</dbReference>
<evidence type="ECO:0000256" key="3">
    <source>
        <dbReference type="ARBA" id="ARBA00007532"/>
    </source>
</evidence>
<dbReference type="PROSITE" id="PS00076">
    <property type="entry name" value="PYRIDINE_REDOX_1"/>
    <property type="match status" value="1"/>
</dbReference>
<dbReference type="GO" id="GO:0004148">
    <property type="term" value="F:dihydrolipoyl dehydrogenase (NADH) activity"/>
    <property type="evidence" value="ECO:0007669"/>
    <property type="project" value="InterPro"/>
</dbReference>
<dbReference type="FunFam" id="3.30.390.30:FF:000001">
    <property type="entry name" value="Dihydrolipoyl dehydrogenase"/>
    <property type="match status" value="1"/>
</dbReference>
<dbReference type="InterPro" id="IPR012999">
    <property type="entry name" value="Pyr_OxRdtase_I_AS"/>
</dbReference>
<dbReference type="PANTHER" id="PTHR22912">
    <property type="entry name" value="DISULFIDE OXIDOREDUCTASE"/>
    <property type="match status" value="1"/>
</dbReference>
<dbReference type="InterPro" id="IPR023753">
    <property type="entry name" value="FAD/NAD-binding_dom"/>
</dbReference>
<dbReference type="Gene3D" id="3.30.390.30">
    <property type="match status" value="1"/>
</dbReference>
<dbReference type="EMBL" id="CAEZWJ010000066">
    <property type="protein sequence ID" value="CAB4663171.1"/>
    <property type="molecule type" value="Genomic_DNA"/>
</dbReference>
<dbReference type="SUPFAM" id="SSF55424">
    <property type="entry name" value="FAD/NAD-linked reductases, dimerisation (C-terminal) domain"/>
    <property type="match status" value="1"/>
</dbReference>
<evidence type="ECO:0000256" key="1">
    <source>
        <dbReference type="ARBA" id="ARBA00001974"/>
    </source>
</evidence>
<keyword evidence="7" id="KW-0560">Oxidoreductase</keyword>
<keyword evidence="8" id="KW-0520">NAD</keyword>
<dbReference type="InterPro" id="IPR016156">
    <property type="entry name" value="FAD/NAD-linked_Rdtase_dimer_sf"/>
</dbReference>
<keyword evidence="4" id="KW-0963">Cytoplasm</keyword>
<dbReference type="PANTHER" id="PTHR22912:SF217">
    <property type="entry name" value="DIHYDROLIPOYL DEHYDROGENASE"/>
    <property type="match status" value="1"/>
</dbReference>
<feature type="domain" description="Pyridine nucleotide-disulphide oxidoreductase dimerisation" evidence="11">
    <location>
        <begin position="343"/>
        <end position="454"/>
    </location>
</feature>
<dbReference type="Pfam" id="PF07992">
    <property type="entry name" value="Pyr_redox_2"/>
    <property type="match status" value="1"/>
</dbReference>
<dbReference type="PIRSF" id="PIRSF000350">
    <property type="entry name" value="Mercury_reductase_MerA"/>
    <property type="match status" value="1"/>
</dbReference>
<organism evidence="13">
    <name type="scientific">freshwater metagenome</name>
    <dbReference type="NCBI Taxonomy" id="449393"/>
    <lineage>
        <taxon>unclassified sequences</taxon>
        <taxon>metagenomes</taxon>
        <taxon>ecological metagenomes</taxon>
    </lineage>
</organism>
<evidence type="ECO:0000256" key="5">
    <source>
        <dbReference type="ARBA" id="ARBA00022630"/>
    </source>
</evidence>
<sequence length="466" mass="48361">MADQYDLVVVGGGPGGYAAAFYGASAGLNVALVEKDTIGGTCLNRGCIPAKAFLETAAARRHAEHAADFGIDVTVGATDFVVAQARKQKIVDGLVKGLTGLVKVKKVTYLLGVGALNADNSVTVTAEDGTVTQVKGDAVILAAGSVPRVIPGFEPGGPVMTSDEVLMLDRIPARIAVIGGGAIGCEFASTFADLGSQVTILEGLPKILPGLDADLANVVVRSFQKKKIDIKTGVAVKGHTPTGSGSTVLSFGEGETLEVDAVIVSVGRRPFADQLGLGNTKVAVSDRGFVEVDEYCATSVDGVYAIGDLINTPQLAHVAYAEAILVVQQLLGENAIPVDYDRVPWAIYCSPEVAWAGPGEEAAKAAGYDVVVAKHQFRANSRAMILGEIDGLVKIIAKKNPDGSAGQVLGVHMVGPWVTEQLSGGYLAVNWEATVDEIAHFIQPHPSLSELFGETVMSLTGRSINS</sequence>
<comment type="cofactor">
    <cofactor evidence="1">
        <name>FAD</name>
        <dbReference type="ChEBI" id="CHEBI:57692"/>
    </cofactor>
</comment>
<evidence type="ECO:0000259" key="12">
    <source>
        <dbReference type="Pfam" id="PF07992"/>
    </source>
</evidence>
<keyword evidence="6" id="KW-0274">FAD</keyword>
<dbReference type="GO" id="GO:0005737">
    <property type="term" value="C:cytoplasm"/>
    <property type="evidence" value="ECO:0007669"/>
    <property type="project" value="UniProtKB-SubCell"/>
</dbReference>
<evidence type="ECO:0000259" key="11">
    <source>
        <dbReference type="Pfam" id="PF02852"/>
    </source>
</evidence>
<evidence type="ECO:0000256" key="2">
    <source>
        <dbReference type="ARBA" id="ARBA00004496"/>
    </source>
</evidence>
<proteinExistence type="inferred from homology"/>
<dbReference type="AlphaFoldDB" id="A0A6J6LN08"/>
<keyword evidence="5" id="KW-0285">Flavoprotein</keyword>